<sequence length="357" mass="38995">MAPTISQTNPFYVPQPPPDAIPLLTWQTEIASSISASVLATEDIPPHAGRQARMLPTRGLYRKSPYSTMPLIIKQDHHVRFTQSVRTTGETTRLREGTPHPRSSTGSARTYTRENTPSTRENTPSTRESSPRSREGTPSNPRSRGNTPVPSSRAGTRERTPSRSTRTVSRERTPSSNLPEDRDSDSESDLTVLSDDGGDVTSTPIDHIAKLNLKSLLGDDEGKIPKPQGEVGRPGRGGYNLEETLSWSKQEYDELQTLAKTLAAKHLDRKLSVSKQKDASMLAVVTAGLAAILRLQMYAQCWPLTDALRMHLKYTSSRARSGGKASGSSSSRGASVQPPAPRRSRSTSKRSSSVARE</sequence>
<accession>A0A4S4M3A2</accession>
<feature type="region of interest" description="Disordered" evidence="1">
    <location>
        <begin position="317"/>
        <end position="357"/>
    </location>
</feature>
<feature type="compositionally biased region" description="Polar residues" evidence="1">
    <location>
        <begin position="140"/>
        <end position="154"/>
    </location>
</feature>
<evidence type="ECO:0000313" key="2">
    <source>
        <dbReference type="EMBL" id="THH19564.1"/>
    </source>
</evidence>
<comment type="caution">
    <text evidence="2">The sequence shown here is derived from an EMBL/GenBank/DDBJ whole genome shotgun (WGS) entry which is preliminary data.</text>
</comment>
<feature type="compositionally biased region" description="Low complexity" evidence="1">
    <location>
        <begin position="317"/>
        <end position="335"/>
    </location>
</feature>
<dbReference type="Proteomes" id="UP000308730">
    <property type="component" value="Unassembled WGS sequence"/>
</dbReference>
<evidence type="ECO:0000256" key="1">
    <source>
        <dbReference type="SAM" id="MobiDB-lite"/>
    </source>
</evidence>
<feature type="compositionally biased region" description="Polar residues" evidence="1">
    <location>
        <begin position="101"/>
        <end position="122"/>
    </location>
</feature>
<name>A0A4S4M3A2_9APHY</name>
<evidence type="ECO:0000313" key="3">
    <source>
        <dbReference type="Proteomes" id="UP000308730"/>
    </source>
</evidence>
<organism evidence="2 3">
    <name type="scientific">Antrodiella citrinella</name>
    <dbReference type="NCBI Taxonomy" id="2447956"/>
    <lineage>
        <taxon>Eukaryota</taxon>
        <taxon>Fungi</taxon>
        <taxon>Dikarya</taxon>
        <taxon>Basidiomycota</taxon>
        <taxon>Agaricomycotina</taxon>
        <taxon>Agaricomycetes</taxon>
        <taxon>Polyporales</taxon>
        <taxon>Steccherinaceae</taxon>
        <taxon>Antrodiella</taxon>
    </lineage>
</organism>
<reference evidence="2 3" key="1">
    <citation type="submission" date="2019-02" db="EMBL/GenBank/DDBJ databases">
        <title>Genome sequencing of the rare red list fungi Antrodiella citrinella (Flaviporus citrinellus).</title>
        <authorList>
            <person name="Buettner E."/>
            <person name="Kellner H."/>
        </authorList>
    </citation>
    <scope>NUCLEOTIDE SEQUENCE [LARGE SCALE GENOMIC DNA]</scope>
    <source>
        <strain evidence="2 3">DSM 108506</strain>
    </source>
</reference>
<protein>
    <submittedName>
        <fullName evidence="2">Uncharacterized protein</fullName>
    </submittedName>
</protein>
<dbReference type="OrthoDB" id="2804180at2759"/>
<proteinExistence type="predicted"/>
<dbReference type="EMBL" id="SGPM01000531">
    <property type="protein sequence ID" value="THH19564.1"/>
    <property type="molecule type" value="Genomic_DNA"/>
</dbReference>
<keyword evidence="3" id="KW-1185">Reference proteome</keyword>
<gene>
    <name evidence="2" type="ORF">EUX98_g8745</name>
</gene>
<dbReference type="AlphaFoldDB" id="A0A4S4M3A2"/>
<feature type="region of interest" description="Disordered" evidence="1">
    <location>
        <begin position="82"/>
        <end position="204"/>
    </location>
</feature>